<dbReference type="AlphaFoldDB" id="A0ABD3A5S7"/>
<gene>
    <name evidence="2" type="ORF">ACH5RR_011250</name>
</gene>
<feature type="compositionally biased region" description="Low complexity" evidence="1">
    <location>
        <begin position="53"/>
        <end position="62"/>
    </location>
</feature>
<keyword evidence="3" id="KW-1185">Reference proteome</keyword>
<feature type="compositionally biased region" description="Polar residues" evidence="1">
    <location>
        <begin position="204"/>
        <end position="215"/>
    </location>
</feature>
<evidence type="ECO:0000313" key="3">
    <source>
        <dbReference type="Proteomes" id="UP001630127"/>
    </source>
</evidence>
<evidence type="ECO:0000313" key="2">
    <source>
        <dbReference type="EMBL" id="KAL3526594.1"/>
    </source>
</evidence>
<feature type="compositionally biased region" description="Basic and acidic residues" evidence="1">
    <location>
        <begin position="325"/>
        <end position="334"/>
    </location>
</feature>
<sequence length="364" mass="39705">MEPDHGYGNNKFVELHPEAKHDDIDLAKEGSILDLKQHLEAKHDDCKGCIGDSRSSSSSSSSLTTDDDEETPFNDSFHKAKQDGAQSTRHGSISPLDVSIQTPQWSMVSVSPRGGSGNLYSSEILPRTPQYLSSMTKSPPIQAMGRGYDPNRIPSSIFSNKPATPMDWSVTSNESLFSIHMGNNSFSRDFTRLHEDWSNSPSILTSAASESKSQELNNFPPNLPPVNEAAAKSRTNMNVREGIEEEFQETPKIVSGKTVEDHSKLKLAPDADQTQRVHLSTSSNLSDGKGVPSDPRVSNERTQSSDSFAFPVLLSDGGKGVSMKVKSENPDETTKSQPQDPKSTPKAATANWFSCITCWTPPCC</sequence>
<comment type="caution">
    <text evidence="2">The sequence shown here is derived from an EMBL/GenBank/DDBJ whole genome shotgun (WGS) entry which is preliminary data.</text>
</comment>
<organism evidence="2 3">
    <name type="scientific">Cinchona calisaya</name>
    <dbReference type="NCBI Taxonomy" id="153742"/>
    <lineage>
        <taxon>Eukaryota</taxon>
        <taxon>Viridiplantae</taxon>
        <taxon>Streptophyta</taxon>
        <taxon>Embryophyta</taxon>
        <taxon>Tracheophyta</taxon>
        <taxon>Spermatophyta</taxon>
        <taxon>Magnoliopsida</taxon>
        <taxon>eudicotyledons</taxon>
        <taxon>Gunneridae</taxon>
        <taxon>Pentapetalae</taxon>
        <taxon>asterids</taxon>
        <taxon>lamiids</taxon>
        <taxon>Gentianales</taxon>
        <taxon>Rubiaceae</taxon>
        <taxon>Cinchonoideae</taxon>
        <taxon>Cinchoneae</taxon>
        <taxon>Cinchona</taxon>
    </lineage>
</organism>
<feature type="compositionally biased region" description="Polar residues" evidence="1">
    <location>
        <begin position="276"/>
        <end position="286"/>
    </location>
</feature>
<dbReference type="Proteomes" id="UP001630127">
    <property type="component" value="Unassembled WGS sequence"/>
</dbReference>
<protein>
    <submittedName>
        <fullName evidence="2">Uncharacterized protein</fullName>
    </submittedName>
</protein>
<feature type="region of interest" description="Disordered" evidence="1">
    <location>
        <begin position="204"/>
        <end position="226"/>
    </location>
</feature>
<evidence type="ECO:0000256" key="1">
    <source>
        <dbReference type="SAM" id="MobiDB-lite"/>
    </source>
</evidence>
<feature type="region of interest" description="Disordered" evidence="1">
    <location>
        <begin position="244"/>
        <end position="346"/>
    </location>
</feature>
<reference evidence="2 3" key="1">
    <citation type="submission" date="2024-11" db="EMBL/GenBank/DDBJ databases">
        <title>A near-complete genome assembly of Cinchona calisaya.</title>
        <authorList>
            <person name="Lian D.C."/>
            <person name="Zhao X.W."/>
            <person name="Wei L."/>
        </authorList>
    </citation>
    <scope>NUCLEOTIDE SEQUENCE [LARGE SCALE GENOMIC DNA]</scope>
    <source>
        <tissue evidence="2">Nenye</tissue>
    </source>
</reference>
<name>A0ABD3A5S7_9GENT</name>
<proteinExistence type="predicted"/>
<feature type="compositionally biased region" description="Basic and acidic residues" evidence="1">
    <location>
        <begin position="258"/>
        <end position="275"/>
    </location>
</feature>
<dbReference type="PANTHER" id="PTHR33673">
    <property type="entry name" value="SUPPRESSOR SRP40-LIKE PROTEIN"/>
    <property type="match status" value="1"/>
</dbReference>
<dbReference type="PANTHER" id="PTHR33673:SF3">
    <property type="entry name" value="SUPPRESSOR SRP40-LIKE PROTEIN"/>
    <property type="match status" value="1"/>
</dbReference>
<dbReference type="EMBL" id="JBJUIK010000005">
    <property type="protein sequence ID" value="KAL3526594.1"/>
    <property type="molecule type" value="Genomic_DNA"/>
</dbReference>
<feature type="region of interest" description="Disordered" evidence="1">
    <location>
        <begin position="45"/>
        <end position="98"/>
    </location>
</feature>
<accession>A0ABD3A5S7</accession>